<feature type="region of interest" description="Disordered" evidence="1">
    <location>
        <begin position="45"/>
        <end position="64"/>
    </location>
</feature>
<feature type="region of interest" description="Disordered" evidence="1">
    <location>
        <begin position="122"/>
        <end position="206"/>
    </location>
</feature>
<feature type="compositionally biased region" description="Basic and acidic residues" evidence="1">
    <location>
        <begin position="196"/>
        <end position="206"/>
    </location>
</feature>
<dbReference type="OrthoDB" id="9401727at2759"/>
<dbReference type="AlphaFoldDB" id="A0A2I0T7Q3"/>
<dbReference type="EMBL" id="KZ516075">
    <property type="protein sequence ID" value="PKU29833.1"/>
    <property type="molecule type" value="Genomic_DNA"/>
</dbReference>
<dbReference type="Proteomes" id="UP000233556">
    <property type="component" value="Unassembled WGS sequence"/>
</dbReference>
<evidence type="ECO:0000313" key="2">
    <source>
        <dbReference type="EMBL" id="PKU29833.1"/>
    </source>
</evidence>
<accession>A0A2I0T7Q3</accession>
<name>A0A2I0T7Q3_LIMLA</name>
<reference evidence="3" key="2">
    <citation type="submission" date="2017-12" db="EMBL/GenBank/DDBJ databases">
        <title>Genome sequence of the Bar-tailed Godwit (Limosa lapponica baueri).</title>
        <authorList>
            <person name="Lima N.C.B."/>
            <person name="Parody-Merino A.M."/>
            <person name="Battley P.F."/>
            <person name="Fidler A.E."/>
            <person name="Prosdocimi F."/>
        </authorList>
    </citation>
    <scope>NUCLEOTIDE SEQUENCE [LARGE SCALE GENOMIC DNA]</scope>
</reference>
<gene>
    <name evidence="2" type="ORF">llap_19863</name>
</gene>
<feature type="compositionally biased region" description="Basic and acidic residues" evidence="1">
    <location>
        <begin position="162"/>
        <end position="189"/>
    </location>
</feature>
<evidence type="ECO:0000256" key="1">
    <source>
        <dbReference type="SAM" id="MobiDB-lite"/>
    </source>
</evidence>
<feature type="compositionally biased region" description="Basic and acidic residues" evidence="1">
    <location>
        <begin position="124"/>
        <end position="149"/>
    </location>
</feature>
<protein>
    <submittedName>
        <fullName evidence="2">E3 ubiquitin-protein ligase rbbp6 isoform x4</fullName>
    </submittedName>
</protein>
<evidence type="ECO:0000313" key="3">
    <source>
        <dbReference type="Proteomes" id="UP000233556"/>
    </source>
</evidence>
<sequence length="206" mass="23856">MFLTVCQQFFWREGLSGSCRKTTSITESSGPPRTINAYNGRYHSRSRSPVFRSQSPTKWAVPQGDEERQHFNRYREVPVYDMKASYGRFADFGDPFEKERYREQDRNYREWYEMFYKGHAVGAKPREEKTKKDDPKEKSDKPSNKERKSTKLVGKSKASDANPEKRKVNKEVDKREASSVKAFKPETAESKTSPKGKTESGGEKGK</sequence>
<keyword evidence="3" id="KW-1185">Reference proteome</keyword>
<proteinExistence type="predicted"/>
<reference evidence="3" key="1">
    <citation type="submission" date="2017-11" db="EMBL/GenBank/DDBJ databases">
        <authorList>
            <person name="Lima N.C."/>
            <person name="Parody-Merino A.M."/>
            <person name="Battley P.F."/>
            <person name="Fidler A.E."/>
            <person name="Prosdocimi F."/>
        </authorList>
    </citation>
    <scope>NUCLEOTIDE SEQUENCE [LARGE SCALE GENOMIC DNA]</scope>
</reference>
<organism evidence="2 3">
    <name type="scientific">Limosa lapponica baueri</name>
    <dbReference type="NCBI Taxonomy" id="1758121"/>
    <lineage>
        <taxon>Eukaryota</taxon>
        <taxon>Metazoa</taxon>
        <taxon>Chordata</taxon>
        <taxon>Craniata</taxon>
        <taxon>Vertebrata</taxon>
        <taxon>Euteleostomi</taxon>
        <taxon>Archelosauria</taxon>
        <taxon>Archosauria</taxon>
        <taxon>Dinosauria</taxon>
        <taxon>Saurischia</taxon>
        <taxon>Theropoda</taxon>
        <taxon>Coelurosauria</taxon>
        <taxon>Aves</taxon>
        <taxon>Neognathae</taxon>
        <taxon>Neoaves</taxon>
        <taxon>Charadriiformes</taxon>
        <taxon>Scolopacidae</taxon>
        <taxon>Limosa</taxon>
    </lineage>
</organism>